<evidence type="ECO:0000313" key="1">
    <source>
        <dbReference type="EMBL" id="GMQ63590.1"/>
    </source>
</evidence>
<keyword evidence="1" id="KW-0378">Hydrolase</keyword>
<proteinExistence type="predicted"/>
<dbReference type="EMBL" id="BTPU01000046">
    <property type="protein sequence ID" value="GMQ63590.1"/>
    <property type="molecule type" value="Genomic_DNA"/>
</dbReference>
<protein>
    <submittedName>
        <fullName evidence="1">Alpha/beta hydrolase</fullName>
    </submittedName>
</protein>
<reference evidence="1" key="1">
    <citation type="submission" date="2023-09" db="EMBL/GenBank/DDBJ databases">
        <title>Vallitalea sediminicola and Vallitalea maricola sp. nov., anaerobic bacteria isolated from marine sediment.</title>
        <authorList>
            <person name="Hirano S."/>
            <person name="Maeda A."/>
            <person name="Terahara T."/>
            <person name="Mori K."/>
            <person name="Hamada M."/>
            <person name="Matsumoto R."/>
            <person name="Kobayashi T."/>
        </authorList>
    </citation>
    <scope>NUCLEOTIDE SEQUENCE</scope>
    <source>
        <strain evidence="1">AN17-2</strain>
    </source>
</reference>
<name>A0ACB5UM20_9FIRM</name>
<comment type="caution">
    <text evidence="1">The sequence shown here is derived from an EMBL/GenBank/DDBJ whole genome shotgun (WGS) entry which is preliminary data.</text>
</comment>
<keyword evidence="2" id="KW-1185">Reference proteome</keyword>
<dbReference type="Proteomes" id="UP001374599">
    <property type="component" value="Unassembled WGS sequence"/>
</dbReference>
<evidence type="ECO:0000313" key="2">
    <source>
        <dbReference type="Proteomes" id="UP001374599"/>
    </source>
</evidence>
<accession>A0ACB5UM20</accession>
<gene>
    <name evidence="1" type="ORF">AN2V17_28240</name>
</gene>
<organism evidence="1 2">
    <name type="scientific">Vallitalea maricola</name>
    <dbReference type="NCBI Taxonomy" id="3074433"/>
    <lineage>
        <taxon>Bacteria</taxon>
        <taxon>Bacillati</taxon>
        <taxon>Bacillota</taxon>
        <taxon>Clostridia</taxon>
        <taxon>Lachnospirales</taxon>
        <taxon>Vallitaleaceae</taxon>
        <taxon>Vallitalea</taxon>
    </lineage>
</organism>
<sequence>MKKKFIKISSIVFVIVIILIVLIGFLLAFLPARMTKTHTNKIVKMYLDDMNYDIEDFTEKWDDKIEEDLIIAKDGHSIPVFYILNEDSYDRKTIVLVHWHESNHKAMYPIAELFLKQGYNVVLYDGRAHGNNTAKTVTFGYYEKDDLQIVIDYINGKMTKNNIIGALGQSMGGATIGYYSGTDHAAEYLDFAIIDSGFTSMDAEITWQIKSFIIPMPTKLLTKLGNISNSQLYGFSYKEVSIIDAMKKNNIPTLIIHSKLDNKCPYYMGEELFEAIQHDNKQMITFDNSKHLCAFWDDKKKYKEAVFRFINAYTN</sequence>